<accession>A0A915DH38</accession>
<keyword evidence="1" id="KW-1185">Reference proteome</keyword>
<name>A0A915DH38_9BILA</name>
<organism evidence="1 2">
    <name type="scientific">Ditylenchus dipsaci</name>
    <dbReference type="NCBI Taxonomy" id="166011"/>
    <lineage>
        <taxon>Eukaryota</taxon>
        <taxon>Metazoa</taxon>
        <taxon>Ecdysozoa</taxon>
        <taxon>Nematoda</taxon>
        <taxon>Chromadorea</taxon>
        <taxon>Rhabditida</taxon>
        <taxon>Tylenchina</taxon>
        <taxon>Tylenchomorpha</taxon>
        <taxon>Sphaerularioidea</taxon>
        <taxon>Anguinidae</taxon>
        <taxon>Anguininae</taxon>
        <taxon>Ditylenchus</taxon>
    </lineage>
</organism>
<evidence type="ECO:0000313" key="2">
    <source>
        <dbReference type="WBParaSite" id="jg19841"/>
    </source>
</evidence>
<dbReference type="WBParaSite" id="jg19841">
    <property type="protein sequence ID" value="jg19841"/>
    <property type="gene ID" value="jg19841"/>
</dbReference>
<dbReference type="AlphaFoldDB" id="A0A915DH38"/>
<protein>
    <submittedName>
        <fullName evidence="2">Uncharacterized protein</fullName>
    </submittedName>
</protein>
<reference evidence="2" key="1">
    <citation type="submission" date="2022-11" db="UniProtKB">
        <authorList>
            <consortium name="WormBaseParasite"/>
        </authorList>
    </citation>
    <scope>IDENTIFICATION</scope>
</reference>
<dbReference type="Proteomes" id="UP000887574">
    <property type="component" value="Unplaced"/>
</dbReference>
<evidence type="ECO:0000313" key="1">
    <source>
        <dbReference type="Proteomes" id="UP000887574"/>
    </source>
</evidence>
<dbReference type="PROSITE" id="PS51257">
    <property type="entry name" value="PROKAR_LIPOPROTEIN"/>
    <property type="match status" value="1"/>
</dbReference>
<proteinExistence type="predicted"/>
<sequence>MMRLPQQFVGSICVRIANSCSQLNGACSAFSCCRYSDVPSNKDPIQSSDKPAGPRTITSAEYNARRQDIRAAEVYDAETGHRPTASQRFFMVALLLYKNMASIPEYVGKGTMARYNDRMRILKIWQPTVKFWGVMSVLPEESKTLISAGLVFVLRLMCKNKIISSFCCA</sequence>